<evidence type="ECO:0000259" key="3">
    <source>
        <dbReference type="PROSITE" id="PS50937"/>
    </source>
</evidence>
<organism evidence="4 5">
    <name type="scientific">Bacillus thuringiensis</name>
    <dbReference type="NCBI Taxonomy" id="1428"/>
    <lineage>
        <taxon>Bacteria</taxon>
        <taxon>Bacillati</taxon>
        <taxon>Bacillota</taxon>
        <taxon>Bacilli</taxon>
        <taxon>Bacillales</taxon>
        <taxon>Bacillaceae</taxon>
        <taxon>Bacillus</taxon>
        <taxon>Bacillus cereus group</taxon>
    </lineage>
</organism>
<proteinExistence type="predicted"/>
<dbReference type="InterPro" id="IPR012925">
    <property type="entry name" value="TipAS_dom"/>
</dbReference>
<dbReference type="Gene3D" id="1.10.1660.10">
    <property type="match status" value="1"/>
</dbReference>
<evidence type="ECO:0000313" key="5">
    <source>
        <dbReference type="Proteomes" id="UP000175994"/>
    </source>
</evidence>
<sequence length="258" mass="30048">MSNNKKYSIGEFSAKTGTSIRTLHYYDEIGLLKAEKQLSSGHRQYNDQDVLTLQKIVSFKFLGYSLEQIGKMMKESSFNSNLNDTLQKQKKAFEQKKEQIETTLNAINRTIELIADEGEVDSPVLMSLINSMQIEKDQRLWVEQHISKDVADQLFNKPKEELVALDKEFIQLSKEVKRLMGKSVQDPEVQEVVNKHMKATFEFVGEEAIYAIRDLEDLEKEKLENMFSSPYTKEEEEWLNQAMEYYMIQNGMYTPKVD</sequence>
<dbReference type="Gene3D" id="6.10.250.360">
    <property type="match status" value="1"/>
</dbReference>
<evidence type="ECO:0000256" key="1">
    <source>
        <dbReference type="ARBA" id="ARBA00023125"/>
    </source>
</evidence>
<dbReference type="EMBL" id="LXLI01000028">
    <property type="protein sequence ID" value="OFC91246.1"/>
    <property type="molecule type" value="Genomic_DNA"/>
</dbReference>
<dbReference type="SMART" id="SM00422">
    <property type="entry name" value="HTH_MERR"/>
    <property type="match status" value="1"/>
</dbReference>
<dbReference type="AlphaFoldDB" id="A0A9X5N2U0"/>
<dbReference type="InterPro" id="IPR047057">
    <property type="entry name" value="MerR_fam"/>
</dbReference>
<gene>
    <name evidence="4" type="ORF">BTGOE4_37460</name>
</gene>
<feature type="coiled-coil region" evidence="2">
    <location>
        <begin position="79"/>
        <end position="110"/>
    </location>
</feature>
<dbReference type="Pfam" id="PF07739">
    <property type="entry name" value="TipAS"/>
    <property type="match status" value="1"/>
</dbReference>
<dbReference type="PANTHER" id="PTHR30204">
    <property type="entry name" value="REDOX-CYCLING DRUG-SENSING TRANSCRIPTIONAL ACTIVATOR SOXR"/>
    <property type="match status" value="1"/>
</dbReference>
<protein>
    <submittedName>
        <fullName evidence="4">MerR family transcriptional regulator</fullName>
    </submittedName>
</protein>
<keyword evidence="2" id="KW-0175">Coiled coil</keyword>
<comment type="caution">
    <text evidence="4">The sequence shown here is derived from an EMBL/GenBank/DDBJ whole genome shotgun (WGS) entry which is preliminary data.</text>
</comment>
<dbReference type="PANTHER" id="PTHR30204:SF96">
    <property type="entry name" value="CHROMOSOME-ANCHORING PROTEIN RACA"/>
    <property type="match status" value="1"/>
</dbReference>
<dbReference type="SUPFAM" id="SSF46955">
    <property type="entry name" value="Putative DNA-binding domain"/>
    <property type="match status" value="1"/>
</dbReference>
<feature type="domain" description="HTH merR-type" evidence="3">
    <location>
        <begin position="6"/>
        <end position="75"/>
    </location>
</feature>
<reference evidence="4 5" key="1">
    <citation type="submission" date="2016-04" db="EMBL/GenBank/DDBJ databases">
        <title>Bacillus thuringiensis and Bacillus weihenstephanensis as novel biocontrol agents of wilt causing Verticillium species.</title>
        <authorList>
            <person name="Hollensteiner J."/>
            <person name="Wemheuer F."/>
            <person name="Harting R."/>
            <person name="Kolarzyk A."/>
            <person name="Diaz-Valerio S."/>
            <person name="Poehlein A."/>
            <person name="Brzuszkiewicz E."/>
            <person name="Nesemann K."/>
            <person name="Braus-Stromeyer S."/>
            <person name="Braus G."/>
            <person name="Daniel R."/>
            <person name="Liesegang H."/>
        </authorList>
    </citation>
    <scope>NUCLEOTIDE SEQUENCE [LARGE SCALE GENOMIC DNA]</scope>
    <source>
        <strain evidence="4 5">GOE4</strain>
    </source>
</reference>
<dbReference type="Proteomes" id="UP000175994">
    <property type="component" value="Unassembled WGS sequence"/>
</dbReference>
<accession>A0A9X5N2U0</accession>
<dbReference type="InterPro" id="IPR000551">
    <property type="entry name" value="MerR-type_HTH_dom"/>
</dbReference>
<evidence type="ECO:0000256" key="2">
    <source>
        <dbReference type="SAM" id="Coils"/>
    </source>
</evidence>
<evidence type="ECO:0000313" key="4">
    <source>
        <dbReference type="EMBL" id="OFC91246.1"/>
    </source>
</evidence>
<keyword evidence="1" id="KW-0238">DNA-binding</keyword>
<dbReference type="RefSeq" id="WP_000069462.1">
    <property type="nucleotide sequence ID" value="NZ_CP125662.1"/>
</dbReference>
<name>A0A9X5N2U0_BACTU</name>
<dbReference type="CDD" id="cd01106">
    <property type="entry name" value="HTH_TipAL-Mta"/>
    <property type="match status" value="1"/>
</dbReference>
<dbReference type="GO" id="GO:0003677">
    <property type="term" value="F:DNA binding"/>
    <property type="evidence" value="ECO:0007669"/>
    <property type="project" value="UniProtKB-KW"/>
</dbReference>
<dbReference type="InterPro" id="IPR009061">
    <property type="entry name" value="DNA-bd_dom_put_sf"/>
</dbReference>
<dbReference type="Pfam" id="PF13411">
    <property type="entry name" value="MerR_1"/>
    <property type="match status" value="1"/>
</dbReference>
<dbReference type="PROSITE" id="PS50937">
    <property type="entry name" value="HTH_MERR_2"/>
    <property type="match status" value="1"/>
</dbReference>
<dbReference type="PRINTS" id="PR00040">
    <property type="entry name" value="HTHMERR"/>
</dbReference>
<dbReference type="GO" id="GO:0003700">
    <property type="term" value="F:DNA-binding transcription factor activity"/>
    <property type="evidence" value="ECO:0007669"/>
    <property type="project" value="InterPro"/>
</dbReference>